<dbReference type="Pfam" id="PF07331">
    <property type="entry name" value="TctB"/>
    <property type="match status" value="1"/>
</dbReference>
<dbReference type="EMBL" id="RBED01000072">
    <property type="protein sequence ID" value="RNL57584.1"/>
    <property type="molecule type" value="Genomic_DNA"/>
</dbReference>
<evidence type="ECO:0000313" key="3">
    <source>
        <dbReference type="EMBL" id="RNL57584.1"/>
    </source>
</evidence>
<dbReference type="RefSeq" id="WP_123254518.1">
    <property type="nucleotide sequence ID" value="NZ_RBED01000072.1"/>
</dbReference>
<accession>A0A3N0C5R0</accession>
<evidence type="ECO:0000256" key="1">
    <source>
        <dbReference type="SAM" id="Phobius"/>
    </source>
</evidence>
<organism evidence="3 4">
    <name type="scientific">Arthrobacter oryzae</name>
    <dbReference type="NCBI Taxonomy" id="409290"/>
    <lineage>
        <taxon>Bacteria</taxon>
        <taxon>Bacillati</taxon>
        <taxon>Actinomycetota</taxon>
        <taxon>Actinomycetes</taxon>
        <taxon>Micrococcales</taxon>
        <taxon>Micrococcaceae</taxon>
        <taxon>Arthrobacter</taxon>
    </lineage>
</organism>
<keyword evidence="1" id="KW-1133">Transmembrane helix</keyword>
<feature type="transmembrane region" description="Helical" evidence="1">
    <location>
        <begin position="50"/>
        <end position="71"/>
    </location>
</feature>
<feature type="domain" description="DUF1468" evidence="2">
    <location>
        <begin position="17"/>
        <end position="160"/>
    </location>
</feature>
<dbReference type="AlphaFoldDB" id="A0A3N0C5R0"/>
<name>A0A3N0C5R0_9MICC</name>
<sequence>MSSHVTTSVPRPTGEILFALVFVSVGVAGLLTAGSIPIPPSETGIGPRAFPYIVCGLLVLLGTGIVAQVLRGKVGQAEEGEDLDASAKTDWVALAKLVGFVILHIFLIESAGWPVAAAVLFTGAAWSLEARPLWKAIGISVILALVLQYVFGGLLGVSLPPGPLLEGVPFFRG</sequence>
<feature type="transmembrane region" description="Helical" evidence="1">
    <location>
        <begin position="16"/>
        <end position="38"/>
    </location>
</feature>
<keyword evidence="1" id="KW-0812">Transmembrane</keyword>
<dbReference type="InterPro" id="IPR009936">
    <property type="entry name" value="DUF1468"/>
</dbReference>
<keyword evidence="4" id="KW-1185">Reference proteome</keyword>
<dbReference type="OrthoDB" id="5119225at2"/>
<reference evidence="3 4" key="1">
    <citation type="submission" date="2018-10" db="EMBL/GenBank/DDBJ databases">
        <title>Genome sequencing of Arthrobacter oryzae TNB02.</title>
        <authorList>
            <person name="Cho Y.-J."/>
            <person name="Cho A."/>
            <person name="Kim O.-S."/>
        </authorList>
    </citation>
    <scope>NUCLEOTIDE SEQUENCE [LARGE SCALE GENOMIC DNA]</scope>
    <source>
        <strain evidence="3 4">TNB02</strain>
    </source>
</reference>
<feature type="transmembrane region" description="Helical" evidence="1">
    <location>
        <begin position="91"/>
        <end position="121"/>
    </location>
</feature>
<evidence type="ECO:0000313" key="4">
    <source>
        <dbReference type="Proteomes" id="UP000273807"/>
    </source>
</evidence>
<evidence type="ECO:0000259" key="2">
    <source>
        <dbReference type="Pfam" id="PF07331"/>
    </source>
</evidence>
<feature type="transmembrane region" description="Helical" evidence="1">
    <location>
        <begin position="133"/>
        <end position="151"/>
    </location>
</feature>
<dbReference type="Proteomes" id="UP000273807">
    <property type="component" value="Unassembled WGS sequence"/>
</dbReference>
<protein>
    <submittedName>
        <fullName evidence="3">Tripartite tricarboxylate transporter TctB family protein</fullName>
    </submittedName>
</protein>
<keyword evidence="1" id="KW-0472">Membrane</keyword>
<comment type="caution">
    <text evidence="3">The sequence shown here is derived from an EMBL/GenBank/DDBJ whole genome shotgun (WGS) entry which is preliminary data.</text>
</comment>
<proteinExistence type="predicted"/>
<gene>
    <name evidence="3" type="ORF">D7003_05770</name>
</gene>